<dbReference type="GeneID" id="74896931"/>
<sequence length="61" mass="6687">MQEARARGEGKSSSAWERTRATRPAPLTGQPATIPTIRRTKERIGQQKESNEVERGRGGPG</sequence>
<evidence type="ECO:0000313" key="3">
    <source>
        <dbReference type="Proteomes" id="UP000000560"/>
    </source>
</evidence>
<dbReference type="RefSeq" id="XP_050468826.1">
    <property type="nucleotide sequence ID" value="XM_050612980.1"/>
</dbReference>
<reference evidence="3" key="1">
    <citation type="journal article" date="2005" name="Nature">
        <title>Sequencing of Aspergillus nidulans and comparative analysis with A. fumigatus and A. oryzae.</title>
        <authorList>
            <person name="Galagan J.E."/>
            <person name="Calvo S.E."/>
            <person name="Cuomo C."/>
            <person name="Ma L.J."/>
            <person name="Wortman J.R."/>
            <person name="Batzoglou S."/>
            <person name="Lee S.I."/>
            <person name="Basturkmen M."/>
            <person name="Spevak C.C."/>
            <person name="Clutterbuck J."/>
            <person name="Kapitonov V."/>
            <person name="Jurka J."/>
            <person name="Scazzocchio C."/>
            <person name="Farman M."/>
            <person name="Butler J."/>
            <person name="Purcell S."/>
            <person name="Harris S."/>
            <person name="Braus G.H."/>
            <person name="Draht O."/>
            <person name="Busch S."/>
            <person name="D'Enfert C."/>
            <person name="Bouchier C."/>
            <person name="Goldman G.H."/>
            <person name="Bell-Pedersen D."/>
            <person name="Griffiths-Jones S."/>
            <person name="Doonan J.H."/>
            <person name="Yu J."/>
            <person name="Vienken K."/>
            <person name="Pain A."/>
            <person name="Freitag M."/>
            <person name="Selker E.U."/>
            <person name="Archer D.B."/>
            <person name="Penalva M.A."/>
            <person name="Oakley B.R."/>
            <person name="Momany M."/>
            <person name="Tanaka T."/>
            <person name="Kumagai T."/>
            <person name="Asai K."/>
            <person name="Machida M."/>
            <person name="Nierman W.C."/>
            <person name="Denning D.W."/>
            <person name="Caddick M."/>
            <person name="Hynes M."/>
            <person name="Paoletti M."/>
            <person name="Fischer R."/>
            <person name="Miller B."/>
            <person name="Dyer P."/>
            <person name="Sachs M.S."/>
            <person name="Osmani S.A."/>
            <person name="Birren B.W."/>
        </authorList>
    </citation>
    <scope>NUCLEOTIDE SEQUENCE [LARGE SCALE GENOMIC DNA]</scope>
    <source>
        <strain evidence="3">FGSC A4 / ATCC 38163 / CBS 112.46 / NRRL 194 / M139</strain>
    </source>
</reference>
<dbReference type="EMBL" id="BN001307">
    <property type="protein sequence ID" value="CBF86331.1"/>
    <property type="molecule type" value="Genomic_DNA"/>
</dbReference>
<name>C8VMB7_EMENI</name>
<dbReference type="VEuPathDB" id="FungiDB:AN11329"/>
<evidence type="ECO:0000313" key="2">
    <source>
        <dbReference type="EMBL" id="CBF86331.1"/>
    </source>
</evidence>
<dbReference type="KEGG" id="ani:ANIA_11329"/>
<evidence type="ECO:0000256" key="1">
    <source>
        <dbReference type="SAM" id="MobiDB-lite"/>
    </source>
</evidence>
<dbReference type="AlphaFoldDB" id="C8VMB7"/>
<accession>C8VMB7</accession>
<gene>
    <name evidence="2" type="ORF">ANIA_11329</name>
</gene>
<feature type="region of interest" description="Disordered" evidence="1">
    <location>
        <begin position="1"/>
        <end position="61"/>
    </location>
</feature>
<protein>
    <submittedName>
        <fullName evidence="2">Uncharacterized protein</fullName>
    </submittedName>
</protein>
<feature type="compositionally biased region" description="Basic and acidic residues" evidence="1">
    <location>
        <begin position="42"/>
        <end position="61"/>
    </location>
</feature>
<organism evidence="2 3">
    <name type="scientific">Emericella nidulans (strain FGSC A4 / ATCC 38163 / CBS 112.46 / NRRL 194 / M139)</name>
    <name type="common">Aspergillus nidulans</name>
    <dbReference type="NCBI Taxonomy" id="227321"/>
    <lineage>
        <taxon>Eukaryota</taxon>
        <taxon>Fungi</taxon>
        <taxon>Dikarya</taxon>
        <taxon>Ascomycota</taxon>
        <taxon>Pezizomycotina</taxon>
        <taxon>Eurotiomycetes</taxon>
        <taxon>Eurotiomycetidae</taxon>
        <taxon>Eurotiales</taxon>
        <taxon>Aspergillaceae</taxon>
        <taxon>Aspergillus</taxon>
        <taxon>Aspergillus subgen. Nidulantes</taxon>
    </lineage>
</organism>
<dbReference type="Proteomes" id="UP000000560">
    <property type="component" value="Chromosome VII"/>
</dbReference>
<feature type="compositionally biased region" description="Basic and acidic residues" evidence="1">
    <location>
        <begin position="1"/>
        <end position="10"/>
    </location>
</feature>
<keyword evidence="3" id="KW-1185">Reference proteome</keyword>
<proteinExistence type="predicted"/>
<dbReference type="InParanoid" id="C8VMB7"/>
<dbReference type="HOGENOM" id="CLU_2922620_0_0_1"/>
<reference evidence="3" key="2">
    <citation type="journal article" date="2009" name="Fungal Genet. Biol.">
        <title>The 2008 update of the Aspergillus nidulans genome annotation: a community effort.</title>
        <authorList>
            <person name="Wortman J.R."/>
            <person name="Gilsenan J.M."/>
            <person name="Joardar V."/>
            <person name="Deegan J."/>
            <person name="Clutterbuck J."/>
            <person name="Andersen M.R."/>
            <person name="Archer D."/>
            <person name="Bencina M."/>
            <person name="Braus G."/>
            <person name="Coutinho P."/>
            <person name="von Dohren H."/>
            <person name="Doonan J."/>
            <person name="Driessen A.J."/>
            <person name="Durek P."/>
            <person name="Espeso E."/>
            <person name="Fekete E."/>
            <person name="Flipphi M."/>
            <person name="Estrada C.G."/>
            <person name="Geysens S."/>
            <person name="Goldman G."/>
            <person name="de Groot P.W."/>
            <person name="Hansen K."/>
            <person name="Harris S.D."/>
            <person name="Heinekamp T."/>
            <person name="Helmstaedt K."/>
            <person name="Henrissat B."/>
            <person name="Hofmann G."/>
            <person name="Homan T."/>
            <person name="Horio T."/>
            <person name="Horiuchi H."/>
            <person name="James S."/>
            <person name="Jones M."/>
            <person name="Karaffa L."/>
            <person name="Karanyi Z."/>
            <person name="Kato M."/>
            <person name="Keller N."/>
            <person name="Kelly D.E."/>
            <person name="Kiel J.A."/>
            <person name="Kim J.M."/>
            <person name="van der Klei I.J."/>
            <person name="Klis F.M."/>
            <person name="Kovalchuk A."/>
            <person name="Krasevec N."/>
            <person name="Kubicek C.P."/>
            <person name="Liu B."/>
            <person name="Maccabe A."/>
            <person name="Meyer V."/>
            <person name="Mirabito P."/>
            <person name="Miskei M."/>
            <person name="Mos M."/>
            <person name="Mullins J."/>
            <person name="Nelson D.R."/>
            <person name="Nielsen J."/>
            <person name="Oakley B.R."/>
            <person name="Osmani S.A."/>
            <person name="Pakula T."/>
            <person name="Paszewski A."/>
            <person name="Paulsen I."/>
            <person name="Pilsyk S."/>
            <person name="Pocsi I."/>
            <person name="Punt P.J."/>
            <person name="Ram A.F."/>
            <person name="Ren Q."/>
            <person name="Robellet X."/>
            <person name="Robson G."/>
            <person name="Seiboth B."/>
            <person name="van Solingen P."/>
            <person name="Specht T."/>
            <person name="Sun J."/>
            <person name="Taheri-Talesh N."/>
            <person name="Takeshita N."/>
            <person name="Ussery D."/>
            <person name="vanKuyk P.A."/>
            <person name="Visser H."/>
            <person name="van de Vondervoort P.J."/>
            <person name="de Vries R.P."/>
            <person name="Walton J."/>
            <person name="Xiang X."/>
            <person name="Xiong Y."/>
            <person name="Zeng A.P."/>
            <person name="Brandt B.W."/>
            <person name="Cornell M.J."/>
            <person name="van den Hondel C.A."/>
            <person name="Visser J."/>
            <person name="Oliver S.G."/>
            <person name="Turner G."/>
        </authorList>
    </citation>
    <scope>GENOME REANNOTATION</scope>
    <source>
        <strain evidence="3">FGSC A4 / ATCC 38163 / CBS 112.46 / NRRL 194 / M139</strain>
    </source>
</reference>